<reference evidence="1 2" key="1">
    <citation type="submission" date="2016-10" db="EMBL/GenBank/DDBJ databases">
        <title>Comparative genomics of Bacillus thuringiensis reveals a path to pathogens against multiple invertebrate hosts.</title>
        <authorList>
            <person name="Zheng J."/>
            <person name="Gao Q."/>
            <person name="Liu H."/>
            <person name="Peng D."/>
            <person name="Ruan L."/>
            <person name="Sun M."/>
        </authorList>
    </citation>
    <scope>NUCLEOTIDE SEQUENCE [LARGE SCALE GENOMIC DNA]</scope>
    <source>
        <strain evidence="1">BGSC 4AC1</strain>
    </source>
</reference>
<evidence type="ECO:0000313" key="2">
    <source>
        <dbReference type="Proteomes" id="UP000195152"/>
    </source>
</evidence>
<comment type="caution">
    <text evidence="1">The sequence shown here is derived from an EMBL/GenBank/DDBJ whole genome shotgun (WGS) entry which is preliminary data.</text>
</comment>
<name>A0A2C9YH86_BACTU</name>
<accession>A0A2C9YH86</accession>
<proteinExistence type="predicted"/>
<sequence>MGMAEITAERLYVGFLGSAESLRYKPIEYDSKFSLATGHAPYEIRPVVYFVTLIQLIRVPNVRLKIRG</sequence>
<evidence type="ECO:0000313" key="1">
    <source>
        <dbReference type="EMBL" id="OTW52656.1"/>
    </source>
</evidence>
<gene>
    <name evidence="1" type="ORF">BK699_05775</name>
</gene>
<dbReference type="EMBL" id="NFCF01000053">
    <property type="protein sequence ID" value="OTW52656.1"/>
    <property type="molecule type" value="Genomic_DNA"/>
</dbReference>
<organism evidence="1 2">
    <name type="scientific">Bacillus thuringiensis serovar mexicanensis</name>
    <dbReference type="NCBI Taxonomy" id="180868"/>
    <lineage>
        <taxon>Bacteria</taxon>
        <taxon>Bacillati</taxon>
        <taxon>Bacillota</taxon>
        <taxon>Bacilli</taxon>
        <taxon>Bacillales</taxon>
        <taxon>Bacillaceae</taxon>
        <taxon>Bacillus</taxon>
        <taxon>Bacillus cereus group</taxon>
    </lineage>
</organism>
<protein>
    <submittedName>
        <fullName evidence="1">Uncharacterized protein</fullName>
    </submittedName>
</protein>
<dbReference type="AlphaFoldDB" id="A0A2C9YH86"/>
<dbReference type="Proteomes" id="UP000195152">
    <property type="component" value="Unassembled WGS sequence"/>
</dbReference>